<evidence type="ECO:0000313" key="2">
    <source>
        <dbReference type="Proteomes" id="UP000002524"/>
    </source>
</evidence>
<dbReference type="OrthoDB" id="54416at2"/>
<organism evidence="1 2">
    <name type="scientific">Deinococcus radiodurans (strain ATCC 13939 / DSM 20539 / JCM 16871 / CCUG 27074 / LMG 4051 / NBRC 15346 / NCIMB 9279 / VKM B-1422 / R1)</name>
    <dbReference type="NCBI Taxonomy" id="243230"/>
    <lineage>
        <taxon>Bacteria</taxon>
        <taxon>Thermotogati</taxon>
        <taxon>Deinococcota</taxon>
        <taxon>Deinococci</taxon>
        <taxon>Deinococcales</taxon>
        <taxon>Deinococcaceae</taxon>
        <taxon>Deinococcus</taxon>
    </lineage>
</organism>
<sequence>MDRPGIWARVKAFTRGEQDAETLYAYKRAGAGVHAQLDAAERRRFGLAAGGKSPFALSAGVGTELACTWNAFALQTLGDEMLQADEAGDPDSVGFVPPVTFTQVHAYYAEVQRWLAYANRAEHDPGFSLPRGTLPAPLPDWSPVEPCPRAHLDAMMAALGAMRLHLEAAMLELEKSTPEADALKLGQLRGHFAQAVGAADYACNMYVPGASQALHEQVETLAKQATEDLYRVGQYLS</sequence>
<protein>
    <submittedName>
        <fullName evidence="1">Uncharacterized protein</fullName>
    </submittedName>
</protein>
<dbReference type="STRING" id="243230.DR_2171"/>
<dbReference type="eggNOG" id="ENOG502ZBIS">
    <property type="taxonomic scope" value="Bacteria"/>
</dbReference>
<dbReference type="RefSeq" id="WP_010888802.1">
    <property type="nucleotide sequence ID" value="NC_001263.1"/>
</dbReference>
<dbReference type="Proteomes" id="UP000002524">
    <property type="component" value="Chromosome 1"/>
</dbReference>
<dbReference type="AlphaFoldDB" id="Q9RSF3"/>
<dbReference type="GeneID" id="69518413"/>
<accession>Q9RSF3</accession>
<dbReference type="PaxDb" id="243230-DR_2171"/>
<dbReference type="EMBL" id="AE000513">
    <property type="protein sequence ID" value="AAF11723.1"/>
    <property type="molecule type" value="Genomic_DNA"/>
</dbReference>
<dbReference type="EnsemblBacteria" id="AAF11723">
    <property type="protein sequence ID" value="AAF11723"/>
    <property type="gene ID" value="DR_2171"/>
</dbReference>
<evidence type="ECO:0000313" key="1">
    <source>
        <dbReference type="EMBL" id="AAF11723.1"/>
    </source>
</evidence>
<name>Q9RSF3_DEIRA</name>
<keyword evidence="2" id="KW-1185">Reference proteome</keyword>
<gene>
    <name evidence="1" type="ordered locus">DR_2171</name>
</gene>
<proteinExistence type="predicted"/>
<reference evidence="1 2" key="1">
    <citation type="journal article" date="1999" name="Science">
        <title>Genome sequence of the radioresistant bacterium Deinococcus radiodurans R1.</title>
        <authorList>
            <person name="White O."/>
            <person name="Eisen J.A."/>
            <person name="Heidelberg J.F."/>
            <person name="Hickey E.K."/>
            <person name="Peterson J.D."/>
            <person name="Dodson R.J."/>
            <person name="Haft D.H."/>
            <person name="Gwinn M.L."/>
            <person name="Nelson W.C."/>
            <person name="Richardson D.L."/>
            <person name="Moffat K.S."/>
            <person name="Qin H."/>
            <person name="Jiang L."/>
            <person name="Pamphile W."/>
            <person name="Crosby M."/>
            <person name="Shen M."/>
            <person name="Vamathevan J.J."/>
            <person name="Lam P."/>
            <person name="McDonald L."/>
            <person name="Utterback T."/>
            <person name="Zalewski C."/>
            <person name="Makarova K.S."/>
            <person name="Aravind L."/>
            <person name="Daly M.J."/>
            <person name="Minton K.W."/>
            <person name="Fleischmann R.D."/>
            <person name="Ketchum K.A."/>
            <person name="Nelson K.E."/>
            <person name="Salzberg S."/>
            <person name="Smith H.O."/>
            <person name="Venter J.C."/>
            <person name="Fraser C.M."/>
        </authorList>
    </citation>
    <scope>NUCLEOTIDE SEQUENCE [LARGE SCALE GENOMIC DNA]</scope>
    <source>
        <strain evidence="2">ATCC 13939 / DSM 20539 / JCM 16871 / LMG 4051 / NBRC 15346 / NCIMB 9279 / R1 / VKM B-1422</strain>
    </source>
</reference>
<dbReference type="PIR" id="A75307">
    <property type="entry name" value="A75307"/>
</dbReference>
<dbReference type="HOGENOM" id="CLU_1169144_0_0_0"/>
<dbReference type="InParanoid" id="Q9RSF3"/>
<dbReference type="PATRIC" id="fig|243230.17.peg.2395"/>
<dbReference type="KEGG" id="dra:DR_2171"/>